<keyword evidence="2" id="KW-1185">Reference proteome</keyword>
<protein>
    <submittedName>
        <fullName evidence="1">Uncharacterized protein</fullName>
    </submittedName>
</protein>
<dbReference type="AlphaFoldDB" id="A0A0C2SZK0"/>
<organism evidence="1 2">
    <name type="scientific">Amanita muscaria (strain Koide BX008)</name>
    <dbReference type="NCBI Taxonomy" id="946122"/>
    <lineage>
        <taxon>Eukaryota</taxon>
        <taxon>Fungi</taxon>
        <taxon>Dikarya</taxon>
        <taxon>Basidiomycota</taxon>
        <taxon>Agaricomycotina</taxon>
        <taxon>Agaricomycetes</taxon>
        <taxon>Agaricomycetidae</taxon>
        <taxon>Agaricales</taxon>
        <taxon>Pluteineae</taxon>
        <taxon>Amanitaceae</taxon>
        <taxon>Amanita</taxon>
    </lineage>
</organism>
<sequence length="90" mass="9647">MKAYTVTVKGDYPGRGVGLELISAVIAEIADSVKRFLEARIAIEFLVPQTSEFGGLCDFDRGGGFGRGKRDRLGLFFFLGMVGVGTVDAI</sequence>
<accession>A0A0C2SZK0</accession>
<dbReference type="HOGENOM" id="CLU_2440393_0_0_1"/>
<dbReference type="Proteomes" id="UP000054549">
    <property type="component" value="Unassembled WGS sequence"/>
</dbReference>
<reference evidence="1 2" key="1">
    <citation type="submission" date="2014-04" db="EMBL/GenBank/DDBJ databases">
        <title>Evolutionary Origins and Diversification of the Mycorrhizal Mutualists.</title>
        <authorList>
            <consortium name="DOE Joint Genome Institute"/>
            <consortium name="Mycorrhizal Genomics Consortium"/>
            <person name="Kohler A."/>
            <person name="Kuo A."/>
            <person name="Nagy L.G."/>
            <person name="Floudas D."/>
            <person name="Copeland A."/>
            <person name="Barry K.W."/>
            <person name="Cichocki N."/>
            <person name="Veneault-Fourrey C."/>
            <person name="LaButti K."/>
            <person name="Lindquist E.A."/>
            <person name="Lipzen A."/>
            <person name="Lundell T."/>
            <person name="Morin E."/>
            <person name="Murat C."/>
            <person name="Riley R."/>
            <person name="Ohm R."/>
            <person name="Sun H."/>
            <person name="Tunlid A."/>
            <person name="Henrissat B."/>
            <person name="Grigoriev I.V."/>
            <person name="Hibbett D.S."/>
            <person name="Martin F."/>
        </authorList>
    </citation>
    <scope>NUCLEOTIDE SEQUENCE [LARGE SCALE GENOMIC DNA]</scope>
    <source>
        <strain evidence="1 2">Koide BX008</strain>
    </source>
</reference>
<dbReference type="EMBL" id="KN818313">
    <property type="protein sequence ID" value="KIL59559.1"/>
    <property type="molecule type" value="Genomic_DNA"/>
</dbReference>
<proteinExistence type="predicted"/>
<evidence type="ECO:0000313" key="1">
    <source>
        <dbReference type="EMBL" id="KIL59559.1"/>
    </source>
</evidence>
<evidence type="ECO:0000313" key="2">
    <source>
        <dbReference type="Proteomes" id="UP000054549"/>
    </source>
</evidence>
<dbReference type="InParanoid" id="A0A0C2SZK0"/>
<name>A0A0C2SZK0_AMAMK</name>
<gene>
    <name evidence="1" type="ORF">M378DRAFT_169066</name>
</gene>